<gene>
    <name evidence="2" type="ORF">L227DRAFT_34243</name>
</gene>
<name>A0A5C2SGE1_9APHY</name>
<organism evidence="2 3">
    <name type="scientific">Lentinus tigrinus ALCF2SS1-6</name>
    <dbReference type="NCBI Taxonomy" id="1328759"/>
    <lineage>
        <taxon>Eukaryota</taxon>
        <taxon>Fungi</taxon>
        <taxon>Dikarya</taxon>
        <taxon>Basidiomycota</taxon>
        <taxon>Agaricomycotina</taxon>
        <taxon>Agaricomycetes</taxon>
        <taxon>Polyporales</taxon>
        <taxon>Polyporaceae</taxon>
        <taxon>Lentinus</taxon>
    </lineage>
</organism>
<dbReference type="AlphaFoldDB" id="A0A5C2SGE1"/>
<evidence type="ECO:0000313" key="2">
    <source>
        <dbReference type="EMBL" id="RPD62368.1"/>
    </source>
</evidence>
<accession>A0A5C2SGE1</accession>
<feature type="region of interest" description="Disordered" evidence="1">
    <location>
        <begin position="1"/>
        <end position="39"/>
    </location>
</feature>
<proteinExistence type="predicted"/>
<feature type="region of interest" description="Disordered" evidence="1">
    <location>
        <begin position="130"/>
        <end position="196"/>
    </location>
</feature>
<dbReference type="EMBL" id="ML122259">
    <property type="protein sequence ID" value="RPD62368.1"/>
    <property type="molecule type" value="Genomic_DNA"/>
</dbReference>
<sequence>MTETSGNVPWKTREDPPATNPTPKQRDSHASHQCSHVSAGGASKRWETFLLHVPRFSAYPQPEREQDSPRRTRLLYHQEQSDAAQSLKSYLSAYLCKLLSPASPFGNIQKPCVLSATPEDKLSFQRHIRLPQTNISEPQEREPHGYHERRARHTTGSSSHISMPPPRNFDELTGRRSRRYLPHPPMTPSNTCLAQP</sequence>
<evidence type="ECO:0000256" key="1">
    <source>
        <dbReference type="SAM" id="MobiDB-lite"/>
    </source>
</evidence>
<keyword evidence="3" id="KW-1185">Reference proteome</keyword>
<protein>
    <submittedName>
        <fullName evidence="2">Uncharacterized protein</fullName>
    </submittedName>
</protein>
<evidence type="ECO:0000313" key="3">
    <source>
        <dbReference type="Proteomes" id="UP000313359"/>
    </source>
</evidence>
<reference evidence="2" key="1">
    <citation type="journal article" date="2018" name="Genome Biol. Evol.">
        <title>Genomics and development of Lentinus tigrinus, a white-rot wood-decaying mushroom with dimorphic fruiting bodies.</title>
        <authorList>
            <person name="Wu B."/>
            <person name="Xu Z."/>
            <person name="Knudson A."/>
            <person name="Carlson A."/>
            <person name="Chen N."/>
            <person name="Kovaka S."/>
            <person name="LaButti K."/>
            <person name="Lipzen A."/>
            <person name="Pennachio C."/>
            <person name="Riley R."/>
            <person name="Schakwitz W."/>
            <person name="Umezawa K."/>
            <person name="Ohm R.A."/>
            <person name="Grigoriev I.V."/>
            <person name="Nagy L.G."/>
            <person name="Gibbons J."/>
            <person name="Hibbett D."/>
        </authorList>
    </citation>
    <scope>NUCLEOTIDE SEQUENCE [LARGE SCALE GENOMIC DNA]</scope>
    <source>
        <strain evidence="2">ALCF2SS1-6</strain>
    </source>
</reference>
<feature type="compositionally biased region" description="Basic and acidic residues" evidence="1">
    <location>
        <begin position="138"/>
        <end position="148"/>
    </location>
</feature>
<dbReference type="Proteomes" id="UP000313359">
    <property type="component" value="Unassembled WGS sequence"/>
</dbReference>